<sequence length="213" mass="23645">MPNPAPSRMRGSRDLWLDAALDLLVTGGIEAVKIMPLAKSIGQTRTGFYWYFKNLSALHDAMIATWETRNTGQIQARCAAPAATVTEALFNLMDCWLLPALFDTRLDLAIRNWARTDAGLAKRLQAADDARIRAVRDMFIRFGYSAAQAEVRSLTVIYTQIGYISLEVKEDPRTRLARVPHYVEMFSGLPPTSAEVAGFMVRHEGDGSPANPD</sequence>
<gene>
    <name evidence="4" type="ORF">TRIHO_36120</name>
</gene>
<reference evidence="4 5" key="1">
    <citation type="submission" date="2015-12" db="EMBL/GenBank/DDBJ databases">
        <title>Genome sequence of the marine Rhodobacteraceae strain O3.65, Candidatus Tritonibacter horizontis.</title>
        <authorList>
            <person name="Poehlein A."/>
            <person name="Giebel H.A."/>
            <person name="Voget S."/>
            <person name="Brinkhoff T."/>
        </authorList>
    </citation>
    <scope>NUCLEOTIDE SEQUENCE [LARGE SCALE GENOMIC DNA]</scope>
    <source>
        <strain evidence="4 5">O3.65</strain>
    </source>
</reference>
<organism evidence="4 5">
    <name type="scientific">Tritonibacter horizontis</name>
    <dbReference type="NCBI Taxonomy" id="1768241"/>
    <lineage>
        <taxon>Bacteria</taxon>
        <taxon>Pseudomonadati</taxon>
        <taxon>Pseudomonadota</taxon>
        <taxon>Alphaproteobacteria</taxon>
        <taxon>Rhodobacterales</taxon>
        <taxon>Paracoccaceae</taxon>
        <taxon>Tritonibacter</taxon>
    </lineage>
</organism>
<dbReference type="GO" id="GO:0003677">
    <property type="term" value="F:DNA binding"/>
    <property type="evidence" value="ECO:0007669"/>
    <property type="project" value="UniProtKB-UniRule"/>
</dbReference>
<dbReference type="Proteomes" id="UP000068382">
    <property type="component" value="Unassembled WGS sequence"/>
</dbReference>
<evidence type="ECO:0000256" key="2">
    <source>
        <dbReference type="PROSITE-ProRule" id="PRU00335"/>
    </source>
</evidence>
<evidence type="ECO:0000259" key="3">
    <source>
        <dbReference type="PROSITE" id="PS50977"/>
    </source>
</evidence>
<protein>
    <submittedName>
        <fullName evidence="4">Bacterial regulatory protein, tetR family</fullName>
    </submittedName>
</protein>
<dbReference type="SUPFAM" id="SSF46689">
    <property type="entry name" value="Homeodomain-like"/>
    <property type="match status" value="1"/>
</dbReference>
<dbReference type="PATRIC" id="fig|1768241.3.peg.3770"/>
<dbReference type="EMBL" id="LPUY01000095">
    <property type="protein sequence ID" value="KUP91449.1"/>
    <property type="molecule type" value="Genomic_DNA"/>
</dbReference>
<evidence type="ECO:0000256" key="1">
    <source>
        <dbReference type="ARBA" id="ARBA00023125"/>
    </source>
</evidence>
<name>A0A132BSS7_9RHOB</name>
<dbReference type="AlphaFoldDB" id="A0A132BSS7"/>
<evidence type="ECO:0000313" key="4">
    <source>
        <dbReference type="EMBL" id="KUP91449.1"/>
    </source>
</evidence>
<accession>A0A132BSS7</accession>
<keyword evidence="5" id="KW-1185">Reference proteome</keyword>
<dbReference type="OrthoDB" id="3218408at2"/>
<dbReference type="Pfam" id="PF00440">
    <property type="entry name" value="TetR_N"/>
    <property type="match status" value="1"/>
</dbReference>
<dbReference type="InterPro" id="IPR009057">
    <property type="entry name" value="Homeodomain-like_sf"/>
</dbReference>
<evidence type="ECO:0000313" key="5">
    <source>
        <dbReference type="Proteomes" id="UP000068382"/>
    </source>
</evidence>
<dbReference type="Gene3D" id="1.10.357.10">
    <property type="entry name" value="Tetracycline Repressor, domain 2"/>
    <property type="match status" value="1"/>
</dbReference>
<dbReference type="InterPro" id="IPR001647">
    <property type="entry name" value="HTH_TetR"/>
</dbReference>
<dbReference type="PROSITE" id="PS50977">
    <property type="entry name" value="HTH_TETR_2"/>
    <property type="match status" value="1"/>
</dbReference>
<feature type="DNA-binding region" description="H-T-H motif" evidence="2">
    <location>
        <begin position="33"/>
        <end position="52"/>
    </location>
</feature>
<keyword evidence="1 2" id="KW-0238">DNA-binding</keyword>
<proteinExistence type="predicted"/>
<dbReference type="RefSeq" id="WP_068246956.1">
    <property type="nucleotide sequence ID" value="NZ_LPUY01000095.1"/>
</dbReference>
<comment type="caution">
    <text evidence="4">The sequence shown here is derived from an EMBL/GenBank/DDBJ whole genome shotgun (WGS) entry which is preliminary data.</text>
</comment>
<feature type="domain" description="HTH tetR-type" evidence="3">
    <location>
        <begin position="10"/>
        <end position="70"/>
    </location>
</feature>